<keyword evidence="1" id="KW-0812">Transmembrane</keyword>
<name>A0AA39CDP8_9EURO</name>
<dbReference type="AlphaFoldDB" id="A0AA39CDP8"/>
<dbReference type="EMBL" id="JAPDRK010000019">
    <property type="protein sequence ID" value="KAJ9604402.1"/>
    <property type="molecule type" value="Genomic_DNA"/>
</dbReference>
<comment type="caution">
    <text evidence="2">The sequence shown here is derived from an EMBL/GenBank/DDBJ whole genome shotgun (WGS) entry which is preliminary data.</text>
</comment>
<dbReference type="Proteomes" id="UP001172673">
    <property type="component" value="Unassembled WGS sequence"/>
</dbReference>
<accession>A0AA39CDP8</accession>
<dbReference type="PANTHER" id="PTHR33604">
    <property type="entry name" value="OSJNBA0004B13.7 PROTEIN"/>
    <property type="match status" value="1"/>
</dbReference>
<proteinExistence type="predicted"/>
<keyword evidence="3" id="KW-1185">Reference proteome</keyword>
<protein>
    <recommendedName>
        <fullName evidence="4">Glycosyltransferase 2</fullName>
    </recommendedName>
</protein>
<sequence length="652" mass="73092">MAARSRFHTEGKDHDRPEGFTLRRSKTYTLLVNRWKSFRRRRIVFVLLAASLLYLFFKHMPTDVTPVSKRYDSRYGPLGGGRPGPYKNEPYTVLQASDMYEGPIKFYELAKTTQPHVWSTDARGNVLFAVSDLKSVPHILPIACSMAQFNKTRVHLAFMGTHLAQWEDIRQMNGMAESACDIFLHDARPDFPHQSSASRLEVSARASLGHIHSALRLHAVVTSDGEEGTFINAVRDKISPVGLPLINLPAGGLQSLSWISALDTSSLYYLDKIQVDIVIQAQQESSASLMRLLRSIKDAEYSGWILPRLTVELPSDVDPFLANYLAGFRWPADGIGSESRLVIRHRLDTRLMSPVQASMRTIESFYPLAPSTSHVLVLSPTVELSPNYFQFLMYTLLEYKYGRGKGDLNEHLMGISLDLPSVAPDMKTLAPYTPHLGNPLIFWQAPSSNAALYFGERWVELHTFLSYRLLLDPDLAQKPPSSPSLSHEFPAWLQPVLEMMQARGYYMLYPTFMLKEGSAALTVHRELTQTPEEFLMEEKPGSPESKPAKIDLAKGDTLNADEEITLLMKAEQRAFPAQLTGPFVEAVSQMNKEPSKSNVPLLAFDGEKRDWAYVWSIAWKAAEEFAVSVGGCNKYDPDEGSSVASLFCFSAA</sequence>
<feature type="transmembrane region" description="Helical" evidence="1">
    <location>
        <begin position="43"/>
        <end position="60"/>
    </location>
</feature>
<evidence type="ECO:0000313" key="2">
    <source>
        <dbReference type="EMBL" id="KAJ9604402.1"/>
    </source>
</evidence>
<evidence type="ECO:0000256" key="1">
    <source>
        <dbReference type="SAM" id="Phobius"/>
    </source>
</evidence>
<keyword evidence="1" id="KW-0472">Membrane</keyword>
<organism evidence="2 3">
    <name type="scientific">Cladophialophora chaetospira</name>
    <dbReference type="NCBI Taxonomy" id="386627"/>
    <lineage>
        <taxon>Eukaryota</taxon>
        <taxon>Fungi</taxon>
        <taxon>Dikarya</taxon>
        <taxon>Ascomycota</taxon>
        <taxon>Pezizomycotina</taxon>
        <taxon>Eurotiomycetes</taxon>
        <taxon>Chaetothyriomycetidae</taxon>
        <taxon>Chaetothyriales</taxon>
        <taxon>Herpotrichiellaceae</taxon>
        <taxon>Cladophialophora</taxon>
    </lineage>
</organism>
<gene>
    <name evidence="2" type="ORF">H2200_011236</name>
</gene>
<reference evidence="2" key="1">
    <citation type="submission" date="2022-10" db="EMBL/GenBank/DDBJ databases">
        <title>Culturing micro-colonial fungi from biological soil crusts in the Mojave desert and describing Neophaeococcomyces mojavensis, and introducing the new genera and species Taxawa tesnikishii.</title>
        <authorList>
            <person name="Kurbessoian T."/>
            <person name="Stajich J.E."/>
        </authorList>
    </citation>
    <scope>NUCLEOTIDE SEQUENCE</scope>
    <source>
        <strain evidence="2">TK_41</strain>
    </source>
</reference>
<dbReference type="PANTHER" id="PTHR33604:SF3">
    <property type="entry name" value="OSJNBA0004B13.7 PROTEIN"/>
    <property type="match status" value="1"/>
</dbReference>
<evidence type="ECO:0008006" key="4">
    <source>
        <dbReference type="Google" id="ProtNLM"/>
    </source>
</evidence>
<evidence type="ECO:0000313" key="3">
    <source>
        <dbReference type="Proteomes" id="UP001172673"/>
    </source>
</evidence>
<keyword evidence="1" id="KW-1133">Transmembrane helix</keyword>